<accession>A0A934U3W7</accession>
<dbReference type="RefSeq" id="WP_201427115.1">
    <property type="nucleotide sequence ID" value="NZ_JAEQMG010000048.1"/>
</dbReference>
<evidence type="ECO:0000313" key="2">
    <source>
        <dbReference type="EMBL" id="MBK6088029.1"/>
    </source>
</evidence>
<keyword evidence="1" id="KW-0175">Coiled coil</keyword>
<dbReference type="PANTHER" id="PTHR43941:SF1">
    <property type="entry name" value="STRUCTURAL MAINTENANCE OF CHROMOSOMES PROTEIN 2"/>
    <property type="match status" value="1"/>
</dbReference>
<evidence type="ECO:0000313" key="3">
    <source>
        <dbReference type="Proteomes" id="UP000633365"/>
    </source>
</evidence>
<dbReference type="GO" id="GO:0000793">
    <property type="term" value="C:condensed chromosome"/>
    <property type="evidence" value="ECO:0007669"/>
    <property type="project" value="TreeGrafter"/>
</dbReference>
<protein>
    <submittedName>
        <fullName evidence="2">Uncharacterized protein</fullName>
    </submittedName>
</protein>
<dbReference type="GO" id="GO:0000785">
    <property type="term" value="C:chromatin"/>
    <property type="evidence" value="ECO:0007669"/>
    <property type="project" value="TreeGrafter"/>
</dbReference>
<dbReference type="SUPFAM" id="SSF90257">
    <property type="entry name" value="Myosin rod fragments"/>
    <property type="match status" value="1"/>
</dbReference>
<feature type="coiled-coil region" evidence="1">
    <location>
        <begin position="749"/>
        <end position="776"/>
    </location>
</feature>
<keyword evidence="3" id="KW-1185">Reference proteome</keyword>
<dbReference type="AlphaFoldDB" id="A0A934U3W7"/>
<dbReference type="Proteomes" id="UP000633365">
    <property type="component" value="Unassembled WGS sequence"/>
</dbReference>
<reference evidence="2" key="1">
    <citation type="submission" date="2021-01" db="EMBL/GenBank/DDBJ databases">
        <title>Genome public.</title>
        <authorList>
            <person name="Liu C."/>
            <person name="Sun Q."/>
        </authorList>
    </citation>
    <scope>NUCLEOTIDE SEQUENCE</scope>
    <source>
        <strain evidence="2">M6</strain>
    </source>
</reference>
<dbReference type="GO" id="GO:0000796">
    <property type="term" value="C:condensin complex"/>
    <property type="evidence" value="ECO:0007669"/>
    <property type="project" value="TreeGrafter"/>
</dbReference>
<sequence>MIDYSRYYRAFAEMKETLDGDYAREYLTSALADADKGNDELSGNAYNRVIDMEWVEMIEGKLPYMEKAIEEQRKFIEEHKEVDRIDKVKQVGKDAVQHLTQHANLIMAIEEDGSVVPERLLNTHREDSFATYENRFLHTLIFRTIAFVEQRFRALQDAPNDSSSKMSMDREIRVGHEVFGFELKHHAEKHERDKVDRDEDLSGLTDYERIERIRMKLDDFVGTELIKSLKGCIAVKSPINKTNCIKQDPAFKQCYDLWVFIEGYRKSGYVLEKNVFEGQMPEDVQKDMYDVMAFQHFVATINTNSALREKLHAEYVAENERRAAEANKPEEEMARYIEDRIYEARREEMALRLKEVREREVIISKLTAELEQAKEQIRVRDIKIKELESIIAALKKELENLREELRKAQVRIMDLEKEVEELKAHIAELEAKIAELEAKIQELEAQIAAHLATIAVLENRVEELQNYIAQLQAEIEQLKGVIAEQAKQIAAHEATIASQAEEITGLNTQVKSLTNTVGSLSAENSDLKMTIEDNKRKIAEQANEIVSKTTSLADATAANEKLTGQYNSLKSDYDAAVEKYSNYQREMDDLNRVISDGNDERKELEHQIRVHLNTISAKNAIIATLNEEKSALSERIGGVDAVEQQAKRDIMAAREQVSEIETKNVALNNSLRTQIAAMKFRDDQIAELQAQLETVELTKQAEIKAIREKYEKQIADIRSQYEVKIDTLENEKVAACTFSDDQKYTIRLNAEKKAIRQDYEEKLAAATKKAKKYVKKARVLVDDKPEALLNLPETKDYY</sequence>
<dbReference type="PANTHER" id="PTHR43941">
    <property type="entry name" value="STRUCTURAL MAINTENANCE OF CHROMOSOMES PROTEIN 2"/>
    <property type="match status" value="1"/>
</dbReference>
<dbReference type="EMBL" id="JAEQMG010000048">
    <property type="protein sequence ID" value="MBK6088029.1"/>
    <property type="molecule type" value="Genomic_DNA"/>
</dbReference>
<organism evidence="2 3">
    <name type="scientific">Ruminococcus difficilis</name>
    <dbReference type="NCBI Taxonomy" id="2763069"/>
    <lineage>
        <taxon>Bacteria</taxon>
        <taxon>Bacillati</taxon>
        <taxon>Bacillota</taxon>
        <taxon>Clostridia</taxon>
        <taxon>Eubacteriales</taxon>
        <taxon>Oscillospiraceae</taxon>
        <taxon>Ruminococcus</taxon>
    </lineage>
</organism>
<name>A0A934U3W7_9FIRM</name>
<feature type="coiled-coil region" evidence="1">
    <location>
        <begin position="643"/>
        <end position="720"/>
    </location>
</feature>
<proteinExistence type="predicted"/>
<dbReference type="Gene3D" id="1.10.287.1490">
    <property type="match status" value="1"/>
</dbReference>
<dbReference type="GO" id="GO:0003682">
    <property type="term" value="F:chromatin binding"/>
    <property type="evidence" value="ECO:0007669"/>
    <property type="project" value="TreeGrafter"/>
</dbReference>
<gene>
    <name evidence="2" type="ORF">JKK62_05080</name>
</gene>
<evidence type="ECO:0000256" key="1">
    <source>
        <dbReference type="SAM" id="Coils"/>
    </source>
</evidence>
<comment type="caution">
    <text evidence="2">The sequence shown here is derived from an EMBL/GenBank/DDBJ whole genome shotgun (WGS) entry which is preliminary data.</text>
</comment>
<feature type="coiled-coil region" evidence="1">
    <location>
        <begin position="356"/>
        <end position="607"/>
    </location>
</feature>
<dbReference type="Gene3D" id="1.20.5.340">
    <property type="match status" value="1"/>
</dbReference>